<accession>A0A521B4A1</accession>
<evidence type="ECO:0000313" key="1">
    <source>
        <dbReference type="EMBL" id="SMO41912.1"/>
    </source>
</evidence>
<name>A0A521B4A1_9BACL</name>
<protein>
    <submittedName>
        <fullName evidence="1">N-acetylglucosaminyl deacetylase, LmbE family</fullName>
    </submittedName>
</protein>
<dbReference type="RefSeq" id="WP_142504205.1">
    <property type="nucleotide sequence ID" value="NZ_FXTI01000001.1"/>
</dbReference>
<gene>
    <name evidence="1" type="ORF">SAMN06264849_101542</name>
</gene>
<dbReference type="Proteomes" id="UP000315636">
    <property type="component" value="Unassembled WGS sequence"/>
</dbReference>
<dbReference type="Pfam" id="PF02585">
    <property type="entry name" value="PIG-L"/>
    <property type="match status" value="1"/>
</dbReference>
<dbReference type="Gene3D" id="3.40.50.10320">
    <property type="entry name" value="LmbE-like"/>
    <property type="match status" value="1"/>
</dbReference>
<organism evidence="1 2">
    <name type="scientific">Melghirimyces algeriensis</name>
    <dbReference type="NCBI Taxonomy" id="910412"/>
    <lineage>
        <taxon>Bacteria</taxon>
        <taxon>Bacillati</taxon>
        <taxon>Bacillota</taxon>
        <taxon>Bacilli</taxon>
        <taxon>Bacillales</taxon>
        <taxon>Thermoactinomycetaceae</taxon>
        <taxon>Melghirimyces</taxon>
    </lineage>
</organism>
<dbReference type="OrthoDB" id="9790023at2"/>
<evidence type="ECO:0000313" key="2">
    <source>
        <dbReference type="Proteomes" id="UP000315636"/>
    </source>
</evidence>
<dbReference type="PANTHER" id="PTHR12993:SF11">
    <property type="entry name" value="N-ACETYLGLUCOSAMINYL-PHOSPHATIDYLINOSITOL DE-N-ACETYLASE"/>
    <property type="match status" value="1"/>
</dbReference>
<dbReference type="GO" id="GO:0016811">
    <property type="term" value="F:hydrolase activity, acting on carbon-nitrogen (but not peptide) bonds, in linear amides"/>
    <property type="evidence" value="ECO:0007669"/>
    <property type="project" value="TreeGrafter"/>
</dbReference>
<dbReference type="PANTHER" id="PTHR12993">
    <property type="entry name" value="N-ACETYLGLUCOSAMINYL-PHOSPHATIDYLINOSITOL DE-N-ACETYLASE-RELATED"/>
    <property type="match status" value="1"/>
</dbReference>
<sequence>MKNKLMFIYAHPDDETFASGGTILQYAHQPGWEVTLYCATRGEGGSTGTPPLCPQHRLGEVRADELAKAAKVLGIDRVILRDFGDGKLANVPFHILVDDITQSICKEQPSAVITFPSHGISGHPDHQTIHQATTEAIRQIQKNRMIQLYYIVIPQSVAKEQTIYTTPDQEVTNQVNVSVWRKKIMEALQCHKTQQRSVERVFPGVSNGHWEHLRTFEYYQKAGTTGIFREDGL</sequence>
<reference evidence="1 2" key="1">
    <citation type="submission" date="2017-05" db="EMBL/GenBank/DDBJ databases">
        <authorList>
            <person name="Varghese N."/>
            <person name="Submissions S."/>
        </authorList>
    </citation>
    <scope>NUCLEOTIDE SEQUENCE [LARGE SCALE GENOMIC DNA]</scope>
    <source>
        <strain evidence="1 2">DSM 45474</strain>
    </source>
</reference>
<dbReference type="AlphaFoldDB" id="A0A521B4A1"/>
<dbReference type="EMBL" id="FXTI01000001">
    <property type="protein sequence ID" value="SMO41912.1"/>
    <property type="molecule type" value="Genomic_DNA"/>
</dbReference>
<dbReference type="InterPro" id="IPR003737">
    <property type="entry name" value="GlcNAc_PI_deacetylase-related"/>
</dbReference>
<proteinExistence type="predicted"/>
<dbReference type="SUPFAM" id="SSF102588">
    <property type="entry name" value="LmbE-like"/>
    <property type="match status" value="1"/>
</dbReference>
<dbReference type="InterPro" id="IPR024078">
    <property type="entry name" value="LmbE-like_dom_sf"/>
</dbReference>
<keyword evidence="2" id="KW-1185">Reference proteome</keyword>